<dbReference type="InterPro" id="IPR050194">
    <property type="entry name" value="Glycosyltransferase_grp1"/>
</dbReference>
<evidence type="ECO:0000313" key="5">
    <source>
        <dbReference type="Proteomes" id="UP000185687"/>
    </source>
</evidence>
<dbReference type="InterPro" id="IPR001296">
    <property type="entry name" value="Glyco_trans_1"/>
</dbReference>
<reference evidence="3 6" key="1">
    <citation type="submission" date="2017-01" db="EMBL/GenBank/DDBJ databases">
        <title>Complete genome sequence of Haloterrigena daqingensis type strain (JX313T).</title>
        <authorList>
            <person name="Shuang W."/>
        </authorList>
    </citation>
    <scope>NUCLEOTIDE SEQUENCE [LARGE SCALE GENOMIC DNA]</scope>
    <source>
        <strain evidence="6">JX313</strain>
        <strain evidence="3">JX313T</strain>
        <plasmid evidence="6">Plasmid unnamed2</plasmid>
        <plasmid evidence="3">unnamed2</plasmid>
    </source>
</reference>
<dbReference type="KEGG" id="hda:BB347_17730"/>
<dbReference type="OrthoDB" id="132546at2157"/>
<evidence type="ECO:0000313" key="3">
    <source>
        <dbReference type="EMBL" id="APX98546.1"/>
    </source>
</evidence>
<dbReference type="SUPFAM" id="SSF53756">
    <property type="entry name" value="UDP-Glycosyltransferase/glycogen phosphorylase"/>
    <property type="match status" value="1"/>
</dbReference>
<dbReference type="Pfam" id="PF00534">
    <property type="entry name" value="Glycos_transf_1"/>
    <property type="match status" value="1"/>
</dbReference>
<dbReference type="PANTHER" id="PTHR45947:SF3">
    <property type="entry name" value="SULFOQUINOVOSYL TRANSFERASE SQD2"/>
    <property type="match status" value="1"/>
</dbReference>
<dbReference type="Proteomes" id="UP000185687">
    <property type="component" value="Unassembled WGS sequence"/>
</dbReference>
<gene>
    <name evidence="3" type="ORF">BB347_17730</name>
    <name evidence="4" type="ORF">SAMN05421809_3552</name>
</gene>
<sequence>MVQNVFFITTSDLSGTSGNNIATKEIAAAFARNDGIDLTLICPNPDSQLPSEVTEHVSEVAHFTSGDGTPIDRMKTQWSLFRTVRPLLSKHNPDYIVSRQSATLVIPPLVAKRHRVPHVLLIRGRAYTRLKFPRLLWTVFSLNVRMSSGIYCAYEKIEEEVRSVRSDAPVQVFNNAVDPTLFEPISKGAARGMTDLGVPDENIVIGFVGSIRRRHRLKELFEAASRSEYSDRISLVIVGDGPQQEDLKQLADDLALEDVTFTGFVPHNEVSKYINACDVLYGVADPDRPSDPIKCYEYLACSRPVLASEFRFEFVDEVDAGLTVSEIDPDEIALCIDSFVSMDDSQREAMGERGRDYVLENHTWDQLPEKIESKH</sequence>
<dbReference type="GeneID" id="30957823"/>
<evidence type="ECO:0000313" key="4">
    <source>
        <dbReference type="EMBL" id="SIS05151.1"/>
    </source>
</evidence>
<dbReference type="Pfam" id="PF13439">
    <property type="entry name" value="Glyco_transf_4"/>
    <property type="match status" value="1"/>
</dbReference>
<dbReference type="Gene3D" id="3.40.50.2000">
    <property type="entry name" value="Glycogen Phosphorylase B"/>
    <property type="match status" value="2"/>
</dbReference>
<name>A0A1N7FXV1_9EURY</name>
<accession>A0A1N7FXV1</accession>
<dbReference type="AlphaFoldDB" id="A0A1N7FXV1"/>
<organism evidence="4 5">
    <name type="scientific">Natronorubrum daqingense</name>
    <dbReference type="NCBI Taxonomy" id="588898"/>
    <lineage>
        <taxon>Archaea</taxon>
        <taxon>Methanobacteriati</taxon>
        <taxon>Methanobacteriota</taxon>
        <taxon>Stenosarchaea group</taxon>
        <taxon>Halobacteria</taxon>
        <taxon>Halobacteriales</taxon>
        <taxon>Natrialbaceae</taxon>
        <taxon>Natronorubrum</taxon>
    </lineage>
</organism>
<keyword evidence="3" id="KW-0614">Plasmid</keyword>
<proteinExistence type="predicted"/>
<feature type="domain" description="Glycosyl transferase family 1" evidence="1">
    <location>
        <begin position="196"/>
        <end position="356"/>
    </location>
</feature>
<dbReference type="EMBL" id="FTNP01000008">
    <property type="protein sequence ID" value="SIS05151.1"/>
    <property type="molecule type" value="Genomic_DNA"/>
</dbReference>
<dbReference type="CDD" id="cd03794">
    <property type="entry name" value="GT4_WbuB-like"/>
    <property type="match status" value="1"/>
</dbReference>
<keyword evidence="5" id="KW-1185">Reference proteome</keyword>
<feature type="domain" description="Glycosyltransferase subfamily 4-like N-terminal" evidence="2">
    <location>
        <begin position="23"/>
        <end position="180"/>
    </location>
</feature>
<dbReference type="GO" id="GO:0016757">
    <property type="term" value="F:glycosyltransferase activity"/>
    <property type="evidence" value="ECO:0007669"/>
    <property type="project" value="InterPro"/>
</dbReference>
<dbReference type="InterPro" id="IPR028098">
    <property type="entry name" value="Glyco_trans_4-like_N"/>
</dbReference>
<keyword evidence="4" id="KW-0808">Transferase</keyword>
<evidence type="ECO:0000313" key="6">
    <source>
        <dbReference type="Proteomes" id="UP000187321"/>
    </source>
</evidence>
<reference evidence="4 5" key="2">
    <citation type="submission" date="2017-01" db="EMBL/GenBank/DDBJ databases">
        <authorList>
            <person name="Mah S.A."/>
            <person name="Swanson W.J."/>
            <person name="Moy G.W."/>
            <person name="Vacquier V.D."/>
        </authorList>
    </citation>
    <scope>NUCLEOTIDE SEQUENCE [LARGE SCALE GENOMIC DNA]</scope>
    <source>
        <strain evidence="4 5">CGMCC 1.8909</strain>
    </source>
</reference>
<dbReference type="PANTHER" id="PTHR45947">
    <property type="entry name" value="SULFOQUINOVOSYL TRANSFERASE SQD2"/>
    <property type="match status" value="1"/>
</dbReference>
<geneLocation type="plasmid" evidence="3">
    <name>unnamed2</name>
</geneLocation>
<dbReference type="EMBL" id="CP019329">
    <property type="protein sequence ID" value="APX98546.1"/>
    <property type="molecule type" value="Genomic_DNA"/>
</dbReference>
<dbReference type="RefSeq" id="WP_076583948.1">
    <property type="nucleotide sequence ID" value="NZ_CP019329.1"/>
</dbReference>
<evidence type="ECO:0000259" key="1">
    <source>
        <dbReference type="Pfam" id="PF00534"/>
    </source>
</evidence>
<protein>
    <submittedName>
        <fullName evidence="4">Glycosyltransferase involved in cell wall bisynthesis</fullName>
    </submittedName>
</protein>
<evidence type="ECO:0000259" key="2">
    <source>
        <dbReference type="Pfam" id="PF13439"/>
    </source>
</evidence>
<dbReference type="Proteomes" id="UP000187321">
    <property type="component" value="Plasmid unnamed2"/>
</dbReference>